<dbReference type="AlphaFoldDB" id="A0A4D7BJX0"/>
<dbReference type="GO" id="GO:0005886">
    <property type="term" value="C:plasma membrane"/>
    <property type="evidence" value="ECO:0007669"/>
    <property type="project" value="UniProtKB-SubCell"/>
</dbReference>
<feature type="transmembrane region" description="Helical" evidence="2">
    <location>
        <begin position="41"/>
        <end position="68"/>
    </location>
</feature>
<feature type="domain" description="YutG/PgpA" evidence="3">
    <location>
        <begin position="8"/>
        <end position="145"/>
    </location>
</feature>
<keyword evidence="1" id="KW-1003">Cell membrane</keyword>
<dbReference type="InterPro" id="IPR036681">
    <property type="entry name" value="PgpA-like_sf"/>
</dbReference>
<dbReference type="CDD" id="cd06971">
    <property type="entry name" value="PgpA"/>
    <property type="match status" value="1"/>
</dbReference>
<reference evidence="4 5" key="1">
    <citation type="submission" date="2019-04" db="EMBL/GenBank/DDBJ databases">
        <title>Phreatobacter aquaticus sp. nov.</title>
        <authorList>
            <person name="Choi A."/>
        </authorList>
    </citation>
    <scope>NUCLEOTIDE SEQUENCE [LARGE SCALE GENOMIC DNA]</scope>
    <source>
        <strain evidence="4 5">KCTC 52518</strain>
    </source>
</reference>
<dbReference type="PIRSF" id="PIRSF006162">
    <property type="entry name" value="PgpA"/>
    <property type="match status" value="1"/>
</dbReference>
<feature type="transmembrane region" description="Helical" evidence="2">
    <location>
        <begin position="123"/>
        <end position="146"/>
    </location>
</feature>
<evidence type="ECO:0000259" key="3">
    <source>
        <dbReference type="Pfam" id="PF04608"/>
    </source>
</evidence>
<dbReference type="EC" id="3.1.3.27" evidence="1"/>
<dbReference type="PANTHER" id="PTHR36305">
    <property type="entry name" value="PHOSPHATIDYLGLYCEROPHOSPHATASE A"/>
    <property type="match status" value="1"/>
</dbReference>
<dbReference type="KEGG" id="pstg:E8M01_18520"/>
<evidence type="ECO:0000256" key="2">
    <source>
        <dbReference type="SAM" id="Phobius"/>
    </source>
</evidence>
<evidence type="ECO:0000313" key="4">
    <source>
        <dbReference type="EMBL" id="QCI69306.1"/>
    </source>
</evidence>
<feature type="transmembrane region" description="Helical" evidence="2">
    <location>
        <begin position="80"/>
        <end position="103"/>
    </location>
</feature>
<organism evidence="4 5">
    <name type="scientific">Phreatobacter stygius</name>
    <dbReference type="NCBI Taxonomy" id="1940610"/>
    <lineage>
        <taxon>Bacteria</taxon>
        <taxon>Pseudomonadati</taxon>
        <taxon>Pseudomonadota</taxon>
        <taxon>Alphaproteobacteria</taxon>
        <taxon>Hyphomicrobiales</taxon>
        <taxon>Phreatobacteraceae</taxon>
        <taxon>Phreatobacter</taxon>
    </lineage>
</organism>
<evidence type="ECO:0000256" key="1">
    <source>
        <dbReference type="PIRNR" id="PIRNR006162"/>
    </source>
</evidence>
<dbReference type="InterPro" id="IPR026037">
    <property type="entry name" value="PgpA"/>
</dbReference>
<keyword evidence="1" id="KW-0997">Cell inner membrane</keyword>
<dbReference type="SUPFAM" id="SSF101307">
    <property type="entry name" value="YutG-like"/>
    <property type="match status" value="1"/>
</dbReference>
<keyword evidence="1" id="KW-0595">Phospholipid degradation</keyword>
<name>A0A4D7BJX0_9HYPH</name>
<comment type="function">
    <text evidence="1">Lipid phosphatase which dephosphorylates phosphatidylglycerophosphate (PGP) to phosphatidylglycerol (PG).</text>
</comment>
<comment type="cofactor">
    <cofactor evidence="1">
        <name>Mg(2+)</name>
        <dbReference type="ChEBI" id="CHEBI:18420"/>
    </cofactor>
</comment>
<comment type="subcellular location">
    <subcellularLocation>
        <location evidence="1">Cell inner membrane</location>
        <topology evidence="1">Multi-pass membrane protein</topology>
    </subcellularLocation>
</comment>
<evidence type="ECO:0000313" key="5">
    <source>
        <dbReference type="Proteomes" id="UP000298781"/>
    </source>
</evidence>
<dbReference type="InterPro" id="IPR007686">
    <property type="entry name" value="YutG/PgpA"/>
</dbReference>
<dbReference type="Proteomes" id="UP000298781">
    <property type="component" value="Chromosome"/>
</dbReference>
<dbReference type="GO" id="GO:0008962">
    <property type="term" value="F:phosphatidylglycerophosphatase activity"/>
    <property type="evidence" value="ECO:0007669"/>
    <property type="project" value="UniProtKB-EC"/>
</dbReference>
<dbReference type="UniPathway" id="UPA00084">
    <property type="reaction ID" value="UER00504"/>
</dbReference>
<keyword evidence="1" id="KW-0442">Lipid degradation</keyword>
<keyword evidence="2" id="KW-1133">Transmembrane helix</keyword>
<keyword evidence="1 2" id="KW-0812">Transmembrane</keyword>
<dbReference type="GO" id="GO:0006655">
    <property type="term" value="P:phosphatidylglycerol biosynthetic process"/>
    <property type="evidence" value="ECO:0007669"/>
    <property type="project" value="UniProtKB-UniPathway"/>
</dbReference>
<keyword evidence="1" id="KW-0378">Hydrolase</keyword>
<keyword evidence="1 2" id="KW-0472">Membrane</keyword>
<gene>
    <name evidence="4" type="ORF">E8M01_18520</name>
</gene>
<dbReference type="GO" id="GO:0009395">
    <property type="term" value="P:phospholipid catabolic process"/>
    <property type="evidence" value="ECO:0007669"/>
    <property type="project" value="UniProtKB-KW"/>
</dbReference>
<dbReference type="EMBL" id="CP039690">
    <property type="protein sequence ID" value="QCI69306.1"/>
    <property type="molecule type" value="Genomic_DNA"/>
</dbReference>
<accession>A0A4D7BJX0</accession>
<comment type="pathway">
    <text evidence="1">Phospholipid metabolism; phosphatidylglycerol biosynthesis; phosphatidylglycerol from CDP-diacylglycerol: step 2/2.</text>
</comment>
<dbReference type="OrthoDB" id="9804091at2"/>
<keyword evidence="5" id="KW-1185">Reference proteome</keyword>
<dbReference type="GO" id="GO:0046872">
    <property type="term" value="F:metal ion binding"/>
    <property type="evidence" value="ECO:0007669"/>
    <property type="project" value="UniProtKB-KW"/>
</dbReference>
<protein>
    <recommendedName>
        <fullName evidence="1">Phosphatidylglycerophosphatase A</fullName>
        <ecNumber evidence="1">3.1.3.27</ecNumber>
    </recommendedName>
    <alternativeName>
        <fullName evidence="1">Phosphatidylglycerolphosphate phosphatase A</fullName>
    </alternativeName>
</protein>
<keyword evidence="1" id="KW-1208">Phospholipid metabolism</keyword>
<sequence length="149" mass="15051">MRAPAHLIALSGGVGLVPVAPGTFGALLGLPLGLALAAAGFWPAAAALVAAGLIGVWACGATASAAGVHDHQAIVFDETWAMAAVVAFAPPGYAMLLGGFVAFRFFDIVKPWPIGRIDRRVEGGLGIMLDDALAAVYALAAVHLVARLL</sequence>
<keyword evidence="1" id="KW-0460">Magnesium</keyword>
<proteinExistence type="predicted"/>
<dbReference type="PANTHER" id="PTHR36305:SF1">
    <property type="entry name" value="PHOSPHATIDYLGLYCEROPHOSPHATASE A"/>
    <property type="match status" value="1"/>
</dbReference>
<keyword evidence="1" id="KW-0443">Lipid metabolism</keyword>
<dbReference type="Pfam" id="PF04608">
    <property type="entry name" value="PgpA"/>
    <property type="match status" value="1"/>
</dbReference>
<comment type="catalytic activity">
    <reaction evidence="1">
        <text>a 1,2-diacyl-sn-glycero-3-phospho-(1'-sn-glycero-3'-phosphate) + H2O = a 1,2-diacyl-sn-glycero-3-phospho-(1'-sn-glycerol) + phosphate</text>
        <dbReference type="Rhea" id="RHEA:33751"/>
        <dbReference type="ChEBI" id="CHEBI:15377"/>
        <dbReference type="ChEBI" id="CHEBI:43474"/>
        <dbReference type="ChEBI" id="CHEBI:60110"/>
        <dbReference type="ChEBI" id="CHEBI:64716"/>
        <dbReference type="EC" id="3.1.3.27"/>
    </reaction>
</comment>
<keyword evidence="1" id="KW-0479">Metal-binding</keyword>